<evidence type="ECO:0000313" key="5">
    <source>
        <dbReference type="Proteomes" id="UP001209878"/>
    </source>
</evidence>
<organism evidence="4 5">
    <name type="scientific">Ridgeia piscesae</name>
    <name type="common">Tubeworm</name>
    <dbReference type="NCBI Taxonomy" id="27915"/>
    <lineage>
        <taxon>Eukaryota</taxon>
        <taxon>Metazoa</taxon>
        <taxon>Spiralia</taxon>
        <taxon>Lophotrochozoa</taxon>
        <taxon>Annelida</taxon>
        <taxon>Polychaeta</taxon>
        <taxon>Sedentaria</taxon>
        <taxon>Canalipalpata</taxon>
        <taxon>Sabellida</taxon>
        <taxon>Siboglinidae</taxon>
        <taxon>Ridgeia</taxon>
    </lineage>
</organism>
<dbReference type="GO" id="GO:0042981">
    <property type="term" value="P:regulation of apoptotic process"/>
    <property type="evidence" value="ECO:0007669"/>
    <property type="project" value="InterPro"/>
</dbReference>
<evidence type="ECO:0000313" key="4">
    <source>
        <dbReference type="EMBL" id="KAK2186166.1"/>
    </source>
</evidence>
<sequence length="444" mass="50151">MSKGVHRLPPMVKHPRKTHGGAAASAAAVEEEDGGSMDRDEQKVLRRKKNVLANHIQLDDDWVQGLTVNGLINDGMMAQIKDEASGYNKVVRLLELMTTQCEGPGAFQRLCDVLETRHPWLGQELIAELKAERGELKVERYVEHEAGLIVRRAFGASKRLSQAEKNDIHRLVALRTQYAKEVWQTMLERTKDELSRQRHIGAEQQAYAGDLLRKVTDFVRVQQGRLRHNLREAAEASTTTQQLLSDGDDDRPLLKRLEHQISLLEELTTQALLEKEALLEERKRALAVLGVTDAIGTKLDTEIQTALDKATAELSNSRAELKRRDTKLENLDNEIRSLRSVTEQEIDWRDRAIETLKEHLQQSHERVRQTHETAGDLERRLKVTKAEVKKYKAKAEQLEKNRRLGYLHDKGSEADDMSVGGASGMSRGGTSLQRRGATGKAARK</sequence>
<dbReference type="EMBL" id="JAODUO010000211">
    <property type="protein sequence ID" value="KAK2186166.1"/>
    <property type="molecule type" value="Genomic_DNA"/>
</dbReference>
<dbReference type="InterPro" id="IPR011029">
    <property type="entry name" value="DEATH-like_dom_sf"/>
</dbReference>
<feature type="region of interest" description="Disordered" evidence="2">
    <location>
        <begin position="402"/>
        <end position="444"/>
    </location>
</feature>
<keyword evidence="1" id="KW-0175">Coiled coil</keyword>
<dbReference type="AlphaFoldDB" id="A0AAD9P102"/>
<feature type="domain" description="CARD" evidence="3">
    <location>
        <begin position="37"/>
        <end position="129"/>
    </location>
</feature>
<dbReference type="PROSITE" id="PS50209">
    <property type="entry name" value="CARD"/>
    <property type="match status" value="1"/>
</dbReference>
<keyword evidence="5" id="KW-1185">Reference proteome</keyword>
<feature type="region of interest" description="Disordered" evidence="2">
    <location>
        <begin position="1"/>
        <end position="40"/>
    </location>
</feature>
<feature type="coiled-coil region" evidence="1">
    <location>
        <begin position="374"/>
        <end position="401"/>
    </location>
</feature>
<gene>
    <name evidence="4" type="ORF">NP493_212g05010</name>
</gene>
<evidence type="ECO:0000259" key="3">
    <source>
        <dbReference type="PROSITE" id="PS50209"/>
    </source>
</evidence>
<dbReference type="InterPro" id="IPR001315">
    <property type="entry name" value="CARD"/>
</dbReference>
<comment type="caution">
    <text evidence="4">The sequence shown here is derived from an EMBL/GenBank/DDBJ whole genome shotgun (WGS) entry which is preliminary data.</text>
</comment>
<proteinExistence type="predicted"/>
<feature type="coiled-coil region" evidence="1">
    <location>
        <begin position="314"/>
        <end position="341"/>
    </location>
</feature>
<name>A0AAD9P102_RIDPI</name>
<dbReference type="Proteomes" id="UP001209878">
    <property type="component" value="Unassembled WGS sequence"/>
</dbReference>
<reference evidence="4" key="1">
    <citation type="journal article" date="2023" name="Mol. Biol. Evol.">
        <title>Third-Generation Sequencing Reveals the Adaptive Role of the Epigenome in Three Deep-Sea Polychaetes.</title>
        <authorList>
            <person name="Perez M."/>
            <person name="Aroh O."/>
            <person name="Sun Y."/>
            <person name="Lan Y."/>
            <person name="Juniper S.K."/>
            <person name="Young C.R."/>
            <person name="Angers B."/>
            <person name="Qian P.Y."/>
        </authorList>
    </citation>
    <scope>NUCLEOTIDE SEQUENCE</scope>
    <source>
        <strain evidence="4">R07B-5</strain>
    </source>
</reference>
<feature type="compositionally biased region" description="Basic and acidic residues" evidence="2">
    <location>
        <begin position="402"/>
        <end position="413"/>
    </location>
</feature>
<dbReference type="CDD" id="cd01671">
    <property type="entry name" value="CARD"/>
    <property type="match status" value="1"/>
</dbReference>
<evidence type="ECO:0000256" key="1">
    <source>
        <dbReference type="SAM" id="Coils"/>
    </source>
</evidence>
<evidence type="ECO:0000256" key="2">
    <source>
        <dbReference type="SAM" id="MobiDB-lite"/>
    </source>
</evidence>
<protein>
    <recommendedName>
        <fullName evidence="3">CARD domain-containing protein</fullName>
    </recommendedName>
</protein>
<accession>A0AAD9P102</accession>
<dbReference type="Gene3D" id="1.10.533.10">
    <property type="entry name" value="Death Domain, Fas"/>
    <property type="match status" value="1"/>
</dbReference>
<dbReference type="SUPFAM" id="SSF47986">
    <property type="entry name" value="DEATH domain"/>
    <property type="match status" value="1"/>
</dbReference>